<dbReference type="EMBL" id="FNEK01000004">
    <property type="protein sequence ID" value="SDI54069.1"/>
    <property type="molecule type" value="Genomic_DNA"/>
</dbReference>
<dbReference type="OrthoDB" id="6305173at2"/>
<dbReference type="InterPro" id="IPR028992">
    <property type="entry name" value="Hedgehog/Intein_dom"/>
</dbReference>
<gene>
    <name evidence="2" type="ORF">SAMN04488026_100428</name>
</gene>
<evidence type="ECO:0000313" key="2">
    <source>
        <dbReference type="EMBL" id="SDI54069.1"/>
    </source>
</evidence>
<organism evidence="2 3">
    <name type="scientific">Aliiruegeria lutimaris</name>
    <dbReference type="NCBI Taxonomy" id="571298"/>
    <lineage>
        <taxon>Bacteria</taxon>
        <taxon>Pseudomonadati</taxon>
        <taxon>Pseudomonadota</taxon>
        <taxon>Alphaproteobacteria</taxon>
        <taxon>Rhodobacterales</taxon>
        <taxon>Roseobacteraceae</taxon>
        <taxon>Aliiruegeria</taxon>
    </lineage>
</organism>
<feature type="domain" description="Hedgehog/Intein (Hint)" evidence="1">
    <location>
        <begin position="157"/>
        <end position="291"/>
    </location>
</feature>
<evidence type="ECO:0000259" key="1">
    <source>
        <dbReference type="Pfam" id="PF13403"/>
    </source>
</evidence>
<sequence length="342" mass="36913">MTDAALPQADYHCHVFAGTAFSVVSGANLGDPLLGVGELCPGDVYRLSPRAQALQIAVADSGSQGGRVLRADHGHQRLAKGSEFGLPGAMLQLSARLTFLAPEGHQVDLLLLALSTPEGDAFAALPLEPVEPGRDHTLIGIDPTPEPVRLADITSLAFGRGTHITLADGRQVPVEALEIGARILTRDHGAQPLRQILRRTVRAVGPFAPVVIPRDTFGNDGDLILSQQQRLFIYQRESDRLTDTAEMLIKAGYLVDNEKVFLRPGGYSDFFTLVFDHHEVIYAECIPVESLEVNAATRPALPEDIAQALPDLDHAPHVGTEADRSTAQATLEKLLKERNSSR</sequence>
<proteinExistence type="predicted"/>
<evidence type="ECO:0000313" key="3">
    <source>
        <dbReference type="Proteomes" id="UP000199382"/>
    </source>
</evidence>
<dbReference type="AlphaFoldDB" id="A0A1G8LED8"/>
<reference evidence="2 3" key="1">
    <citation type="submission" date="2016-10" db="EMBL/GenBank/DDBJ databases">
        <authorList>
            <person name="de Groot N.N."/>
        </authorList>
    </citation>
    <scope>NUCLEOTIDE SEQUENCE [LARGE SCALE GENOMIC DNA]</scope>
    <source>
        <strain evidence="2 3">DSM 25294</strain>
    </source>
</reference>
<protein>
    <submittedName>
        <fullName evidence="2">Hint domain-containing protein</fullName>
    </submittedName>
</protein>
<keyword evidence="3" id="KW-1185">Reference proteome</keyword>
<dbReference type="RefSeq" id="WP_093149307.1">
    <property type="nucleotide sequence ID" value="NZ_FNEK01000004.1"/>
</dbReference>
<name>A0A1G8LED8_9RHOB</name>
<dbReference type="Proteomes" id="UP000199382">
    <property type="component" value="Unassembled WGS sequence"/>
</dbReference>
<accession>A0A1G8LED8</accession>
<dbReference type="SUPFAM" id="SSF51294">
    <property type="entry name" value="Hedgehog/intein (Hint) domain"/>
    <property type="match status" value="1"/>
</dbReference>
<dbReference type="Pfam" id="PF13403">
    <property type="entry name" value="Hint_2"/>
    <property type="match status" value="1"/>
</dbReference>
<dbReference type="STRING" id="571298.SAMN04488026_100428"/>
<dbReference type="InterPro" id="IPR036844">
    <property type="entry name" value="Hint_dom_sf"/>
</dbReference>